<keyword evidence="4 5" id="KW-0472">Membrane</keyword>
<proteinExistence type="predicted"/>
<evidence type="ECO:0000256" key="3">
    <source>
        <dbReference type="ARBA" id="ARBA00022989"/>
    </source>
</evidence>
<dbReference type="RefSeq" id="WP_123640588.1">
    <property type="nucleotide sequence ID" value="NZ_ML119081.1"/>
</dbReference>
<keyword evidence="7" id="KW-1185">Reference proteome</keyword>
<dbReference type="GO" id="GO:0005384">
    <property type="term" value="F:manganese ion transmembrane transporter activity"/>
    <property type="evidence" value="ECO:0007669"/>
    <property type="project" value="InterPro"/>
</dbReference>
<dbReference type="Pfam" id="PF01988">
    <property type="entry name" value="VIT1"/>
    <property type="match status" value="1"/>
</dbReference>
<evidence type="ECO:0000313" key="6">
    <source>
        <dbReference type="EMBL" id="ROU04180.1"/>
    </source>
</evidence>
<dbReference type="GO" id="GO:0030026">
    <property type="term" value="P:intracellular manganese ion homeostasis"/>
    <property type="evidence" value="ECO:0007669"/>
    <property type="project" value="InterPro"/>
</dbReference>
<gene>
    <name evidence="6" type="ORF">EAT49_01955</name>
</gene>
<dbReference type="OrthoDB" id="5506246at2"/>
<evidence type="ECO:0000256" key="2">
    <source>
        <dbReference type="ARBA" id="ARBA00022692"/>
    </source>
</evidence>
<protein>
    <submittedName>
        <fullName evidence="6">GMP synthase</fullName>
    </submittedName>
</protein>
<dbReference type="GO" id="GO:0012505">
    <property type="term" value="C:endomembrane system"/>
    <property type="evidence" value="ECO:0007669"/>
    <property type="project" value="UniProtKB-SubCell"/>
</dbReference>
<evidence type="ECO:0000256" key="4">
    <source>
        <dbReference type="ARBA" id="ARBA00023136"/>
    </source>
</evidence>
<feature type="transmembrane region" description="Helical" evidence="5">
    <location>
        <begin position="190"/>
        <end position="212"/>
    </location>
</feature>
<feature type="transmembrane region" description="Helical" evidence="5">
    <location>
        <begin position="224"/>
        <end position="243"/>
    </location>
</feature>
<dbReference type="InterPro" id="IPR008217">
    <property type="entry name" value="Ccc1_fam"/>
</dbReference>
<dbReference type="PANTHER" id="PTHR31851">
    <property type="entry name" value="FE(2+)/MN(2+) TRANSPORTER PCL1"/>
    <property type="match status" value="1"/>
</dbReference>
<reference evidence="6 7" key="1">
    <citation type="submission" date="2018-10" db="EMBL/GenBank/DDBJ databases">
        <title>Histidinibacterium lentulum gen. nov., sp. nov., a marine bacterium from the culture broth of Picochlorum sp. 122.</title>
        <authorList>
            <person name="Wang G."/>
        </authorList>
    </citation>
    <scope>NUCLEOTIDE SEQUENCE [LARGE SCALE GENOMIC DNA]</scope>
    <source>
        <strain evidence="6 7">B17</strain>
    </source>
</reference>
<sequence>MTINWRRHRREEHGLGGPRDFLRQIVYGGNDGIVTTFAVVSGFAGAEAAGTAEIGAIAVLVFGLANLFADGVSMGLGEVLAARSQAVLHDRQRRGQLRELKDHPEKERAELVQILEERGLDPAAARRVSRELVASPDLVADLMMTYELEMPESPERSPYLGGLSTFVSFILFGFLPLIPYMLRDPLAPGTFGLAVAATAAALALLGILRAVVTRERLLRGMAETLSVGGICAVVAYGVGALVAG</sequence>
<dbReference type="Proteomes" id="UP000268016">
    <property type="component" value="Unassembled WGS sequence"/>
</dbReference>
<evidence type="ECO:0000256" key="1">
    <source>
        <dbReference type="ARBA" id="ARBA00004127"/>
    </source>
</evidence>
<evidence type="ECO:0000256" key="5">
    <source>
        <dbReference type="SAM" id="Phobius"/>
    </source>
</evidence>
<comment type="subcellular location">
    <subcellularLocation>
        <location evidence="1">Endomembrane system</location>
        <topology evidence="1">Multi-pass membrane protein</topology>
    </subcellularLocation>
</comment>
<name>A0A3N2R9L8_9RHOB</name>
<dbReference type="AlphaFoldDB" id="A0A3N2R9L8"/>
<dbReference type="EMBL" id="RDRB01000001">
    <property type="protein sequence ID" value="ROU04180.1"/>
    <property type="molecule type" value="Genomic_DNA"/>
</dbReference>
<keyword evidence="2 5" id="KW-0812">Transmembrane</keyword>
<keyword evidence="3 5" id="KW-1133">Transmembrane helix</keyword>
<accession>A0A3N2R9L8</accession>
<evidence type="ECO:0000313" key="7">
    <source>
        <dbReference type="Proteomes" id="UP000268016"/>
    </source>
</evidence>
<organism evidence="6 7">
    <name type="scientific">Histidinibacterium lentulum</name>
    <dbReference type="NCBI Taxonomy" id="2480588"/>
    <lineage>
        <taxon>Bacteria</taxon>
        <taxon>Pseudomonadati</taxon>
        <taxon>Pseudomonadota</taxon>
        <taxon>Alphaproteobacteria</taxon>
        <taxon>Rhodobacterales</taxon>
        <taxon>Paracoccaceae</taxon>
        <taxon>Histidinibacterium</taxon>
    </lineage>
</organism>
<feature type="transmembrane region" description="Helical" evidence="5">
    <location>
        <begin position="159"/>
        <end position="178"/>
    </location>
</feature>
<comment type="caution">
    <text evidence="6">The sequence shown here is derived from an EMBL/GenBank/DDBJ whole genome shotgun (WGS) entry which is preliminary data.</text>
</comment>